<evidence type="ECO:0000313" key="4">
    <source>
        <dbReference type="EMBL" id="AQZ50881.1"/>
    </source>
</evidence>
<feature type="domain" description="DUF1214" evidence="2">
    <location>
        <begin position="344"/>
        <end position="455"/>
    </location>
</feature>
<sequence precursor="true">MMMRTGRLVGKVMLGLAGSLVAFSVQTANAEDWPSIVEAKQIAEEGYVYGLPIVMNYAIMYDYAVDRDSDQFKAPFNEIKNEARVYTYKDTTIISPNSDTPYSVASLDLRAEPVVLSVPAVDKRYYSVQLVDGNTYNFGYIGSRATGSDAGDYMIAGPDWSGETPEGIKKVFRASTQFSLAIYRTQLFGPDDMPNVEKVQAGYKVQTLSAYAGEPAPAAAPAVDFPKVDKELVKTNFFEYLDFALQFAPASSAETEIRAKLAKIGVGPGKSFQFKDMPLEHRLEVALGMRDGDEKVKAYLADKLYKANGWSISDLWGDAAFIDGDWIKRAAGASAGIYGNDAAEAVYILGRNLANGDLLDGSKQSYTLTFPAGELPPVEAFWSITMYDGKTQLLIENPINRYLINSPMLPELKKNTDGSLTLYIQKDTPGADKESNWLPAPDGPIYLAMRMYWPKTGKPSVLPVGQGTWQPPALETAK</sequence>
<feature type="domain" description="DUF1254" evidence="3">
    <location>
        <begin position="76"/>
        <end position="206"/>
    </location>
</feature>
<protein>
    <recommendedName>
        <fullName evidence="6">Cell envelope protein</fullName>
    </recommendedName>
</protein>
<evidence type="ECO:0000256" key="1">
    <source>
        <dbReference type="SAM" id="SignalP"/>
    </source>
</evidence>
<dbReference type="Proteomes" id="UP000191135">
    <property type="component" value="Chromosome"/>
</dbReference>
<dbReference type="STRING" id="1122214.Mame_01530"/>
<keyword evidence="1" id="KW-0732">Signal</keyword>
<evidence type="ECO:0000259" key="2">
    <source>
        <dbReference type="Pfam" id="PF06742"/>
    </source>
</evidence>
<dbReference type="InterPro" id="IPR010621">
    <property type="entry name" value="DUF1214"/>
</dbReference>
<proteinExistence type="predicted"/>
<accession>A0A1U9YZL3</accession>
<dbReference type="Pfam" id="PF06863">
    <property type="entry name" value="DUF1254"/>
    <property type="match status" value="1"/>
</dbReference>
<evidence type="ECO:0000259" key="3">
    <source>
        <dbReference type="Pfam" id="PF06863"/>
    </source>
</evidence>
<organism evidence="4 5">
    <name type="scientific">Martelella mediterranea DSM 17316</name>
    <dbReference type="NCBI Taxonomy" id="1122214"/>
    <lineage>
        <taxon>Bacteria</taxon>
        <taxon>Pseudomonadati</taxon>
        <taxon>Pseudomonadota</taxon>
        <taxon>Alphaproteobacteria</taxon>
        <taxon>Hyphomicrobiales</taxon>
        <taxon>Aurantimonadaceae</taxon>
        <taxon>Martelella</taxon>
    </lineage>
</organism>
<dbReference type="Gene3D" id="2.60.40.1610">
    <property type="entry name" value="Domain of unknown function DUF1254"/>
    <property type="match status" value="1"/>
</dbReference>
<dbReference type="Gene3D" id="2.60.120.600">
    <property type="entry name" value="Domain of unknown function DUF1214, C-terminal domain"/>
    <property type="match status" value="1"/>
</dbReference>
<dbReference type="RefSeq" id="WP_018067340.1">
    <property type="nucleotide sequence ID" value="NZ_AQWH01000039.1"/>
</dbReference>
<dbReference type="OrthoDB" id="9777345at2"/>
<dbReference type="InterPro" id="IPR037050">
    <property type="entry name" value="DUF1254_sf"/>
</dbReference>
<dbReference type="SUPFAM" id="SSF160935">
    <property type="entry name" value="VPA0735-like"/>
    <property type="match status" value="1"/>
</dbReference>
<name>A0A1U9YZL3_9HYPH</name>
<dbReference type="Pfam" id="PF06742">
    <property type="entry name" value="DUF1214"/>
    <property type="match status" value="1"/>
</dbReference>
<dbReference type="EMBL" id="CP020330">
    <property type="protein sequence ID" value="AQZ50881.1"/>
    <property type="molecule type" value="Genomic_DNA"/>
</dbReference>
<dbReference type="InterPro" id="IPR010679">
    <property type="entry name" value="DUF1254"/>
</dbReference>
<feature type="signal peptide" evidence="1">
    <location>
        <begin position="1"/>
        <end position="30"/>
    </location>
</feature>
<dbReference type="KEGG" id="mmed:Mame_01530"/>
<dbReference type="AlphaFoldDB" id="A0A1U9YZL3"/>
<gene>
    <name evidence="4" type="ORF">Mame_01530</name>
</gene>
<evidence type="ECO:0000313" key="5">
    <source>
        <dbReference type="Proteomes" id="UP000191135"/>
    </source>
</evidence>
<feature type="chain" id="PRO_5010747601" description="Cell envelope protein" evidence="1">
    <location>
        <begin position="31"/>
        <end position="478"/>
    </location>
</feature>
<dbReference type="eggNOG" id="COG5361">
    <property type="taxonomic scope" value="Bacteria"/>
</dbReference>
<dbReference type="PANTHER" id="PTHR36509:SF2">
    <property type="entry name" value="BLL3101 PROTEIN"/>
    <property type="match status" value="1"/>
</dbReference>
<evidence type="ECO:0008006" key="6">
    <source>
        <dbReference type="Google" id="ProtNLM"/>
    </source>
</evidence>
<keyword evidence="5" id="KW-1185">Reference proteome</keyword>
<dbReference type="PANTHER" id="PTHR36509">
    <property type="entry name" value="BLL3101 PROTEIN"/>
    <property type="match status" value="1"/>
</dbReference>
<dbReference type="InterPro" id="IPR037049">
    <property type="entry name" value="DUF1214_C_sf"/>
</dbReference>
<reference evidence="4 5" key="1">
    <citation type="submission" date="2017-03" db="EMBL/GenBank/DDBJ databases">
        <title>Foreign affairs: Plasmid Transfer between Roseobacters and Rhizobia.</title>
        <authorList>
            <person name="Bartling P."/>
            <person name="Bunk B."/>
            <person name="Overmann J."/>
            <person name="Brinkmann H."/>
            <person name="Petersen J."/>
        </authorList>
    </citation>
    <scope>NUCLEOTIDE SEQUENCE [LARGE SCALE GENOMIC DNA]</scope>
    <source>
        <strain evidence="4 5">MACL11</strain>
    </source>
</reference>